<dbReference type="GO" id="GO:0006449">
    <property type="term" value="P:regulation of translational termination"/>
    <property type="evidence" value="ECO:0007669"/>
    <property type="project" value="TreeGrafter"/>
</dbReference>
<evidence type="ECO:0000313" key="5">
    <source>
        <dbReference type="WBParaSite" id="SBAD_0000151601-mRNA-1"/>
    </source>
</evidence>
<reference evidence="5" key="1">
    <citation type="submission" date="2016-06" db="UniProtKB">
        <authorList>
            <consortium name="WormBaseParasite"/>
        </authorList>
    </citation>
    <scope>IDENTIFICATION</scope>
</reference>
<name>A0A183ICW0_9BILA</name>
<evidence type="ECO:0000313" key="3">
    <source>
        <dbReference type="EMBL" id="VDO94381.1"/>
    </source>
</evidence>
<protein>
    <submittedName>
        <fullName evidence="5">Ofd1_CTDD domain-containing protein</fullName>
    </submittedName>
</protein>
<sequence>MYLVLSQLTGVKFHPLFNENEQLATSSAGDLASPNDTESDVDSQGIFDDGVATEQLGKRAGDEGTSREETDSSKKLKADDNDLRCGCQCEVRKFEHGCYTMLTDFSESKRTDSPFMLSAHFYVCSGEWLSDCGGKTHYVAEDETFPLISITPRRFSLALVYHDNETSYFVEYINKMADKMEDGTFYEINLTYYENVQ</sequence>
<dbReference type="InterPro" id="IPR019601">
    <property type="entry name" value="Oxoglutarate/Fe-dep_Oase_C"/>
</dbReference>
<organism evidence="5">
    <name type="scientific">Soboliphyme baturini</name>
    <dbReference type="NCBI Taxonomy" id="241478"/>
    <lineage>
        <taxon>Eukaryota</taxon>
        <taxon>Metazoa</taxon>
        <taxon>Ecdysozoa</taxon>
        <taxon>Nematoda</taxon>
        <taxon>Enoplea</taxon>
        <taxon>Dorylaimia</taxon>
        <taxon>Dioctophymatida</taxon>
        <taxon>Dioctophymatoidea</taxon>
        <taxon>Soboliphymatidae</taxon>
        <taxon>Soboliphyme</taxon>
    </lineage>
</organism>
<dbReference type="GO" id="GO:0031543">
    <property type="term" value="F:peptidyl-proline dioxygenase activity"/>
    <property type="evidence" value="ECO:0007669"/>
    <property type="project" value="TreeGrafter"/>
</dbReference>
<dbReference type="GO" id="GO:0005506">
    <property type="term" value="F:iron ion binding"/>
    <property type="evidence" value="ECO:0007669"/>
    <property type="project" value="InterPro"/>
</dbReference>
<evidence type="ECO:0000256" key="1">
    <source>
        <dbReference type="SAM" id="MobiDB-lite"/>
    </source>
</evidence>
<dbReference type="PANTHER" id="PTHR12117:SF0">
    <property type="entry name" value="PROLYL 3-HYDROXYLASE OGFOD1"/>
    <property type="match status" value="1"/>
</dbReference>
<dbReference type="GO" id="GO:0031418">
    <property type="term" value="F:L-ascorbic acid binding"/>
    <property type="evidence" value="ECO:0007669"/>
    <property type="project" value="InterPro"/>
</dbReference>
<feature type="region of interest" description="Disordered" evidence="1">
    <location>
        <begin position="56"/>
        <end position="75"/>
    </location>
</feature>
<dbReference type="EMBL" id="UZAM01006831">
    <property type="protein sequence ID" value="VDO94381.1"/>
    <property type="molecule type" value="Genomic_DNA"/>
</dbReference>
<keyword evidence="4" id="KW-1185">Reference proteome</keyword>
<dbReference type="InterPro" id="IPR051842">
    <property type="entry name" value="uS12_prolyl_hydroxylase"/>
</dbReference>
<dbReference type="Pfam" id="PF10637">
    <property type="entry name" value="Ofd1_CTDD"/>
    <property type="match status" value="1"/>
</dbReference>
<proteinExistence type="predicted"/>
<dbReference type="OrthoDB" id="430522at2759"/>
<evidence type="ECO:0000259" key="2">
    <source>
        <dbReference type="Pfam" id="PF10637"/>
    </source>
</evidence>
<dbReference type="Gene3D" id="2.60.120.620">
    <property type="entry name" value="q2cbj1_9rhob like domain"/>
    <property type="match status" value="1"/>
</dbReference>
<dbReference type="GO" id="GO:0005737">
    <property type="term" value="C:cytoplasm"/>
    <property type="evidence" value="ECO:0007669"/>
    <property type="project" value="TreeGrafter"/>
</dbReference>
<dbReference type="Proteomes" id="UP000270296">
    <property type="component" value="Unassembled WGS sequence"/>
</dbReference>
<feature type="region of interest" description="Disordered" evidence="1">
    <location>
        <begin position="25"/>
        <end position="47"/>
    </location>
</feature>
<gene>
    <name evidence="3" type="ORF">SBAD_LOCUS1454</name>
</gene>
<reference evidence="3 4" key="2">
    <citation type="submission" date="2018-11" db="EMBL/GenBank/DDBJ databases">
        <authorList>
            <consortium name="Pathogen Informatics"/>
        </authorList>
    </citation>
    <scope>NUCLEOTIDE SEQUENCE [LARGE SCALE GENOMIC DNA]</scope>
</reference>
<feature type="domain" description="Oxoglutarate/iron-dependent oxygenase C-terminal degradation" evidence="2">
    <location>
        <begin position="87"/>
        <end position="194"/>
    </location>
</feature>
<evidence type="ECO:0000313" key="4">
    <source>
        <dbReference type="Proteomes" id="UP000270296"/>
    </source>
</evidence>
<dbReference type="WBParaSite" id="SBAD_0000151601-mRNA-1">
    <property type="protein sequence ID" value="SBAD_0000151601-mRNA-1"/>
    <property type="gene ID" value="SBAD_0000151601"/>
</dbReference>
<dbReference type="AlphaFoldDB" id="A0A183ICW0"/>
<dbReference type="PANTHER" id="PTHR12117">
    <property type="entry name" value="HISTONE ACETYLTRANSFERASE COMPLEX"/>
    <property type="match status" value="1"/>
</dbReference>
<accession>A0A183ICW0</accession>